<sequence length="134" mass="15539">MEYLERGTHFVILTSVEEGSLTKRIVRELKNLLEFDYTDLLPSEIKEQTGLLEGDEANQFIQSTESYMRGFKETIKNDVKDYIKVLKENLKDQNFADDVLSKLVEETQNLKNQVRNREKVLAQIDAQIKALGEI</sequence>
<proteinExistence type="predicted"/>
<dbReference type="Proteomes" id="UP000008534">
    <property type="component" value="Chromosome"/>
</dbReference>
<organism evidence="1 2">
    <name type="scientific">Helicobacter pylori SNT49</name>
    <dbReference type="NCBI Taxonomy" id="1055530"/>
    <lineage>
        <taxon>Bacteria</taxon>
        <taxon>Pseudomonadati</taxon>
        <taxon>Campylobacterota</taxon>
        <taxon>Epsilonproteobacteria</taxon>
        <taxon>Campylobacterales</taxon>
        <taxon>Helicobacteraceae</taxon>
        <taxon>Helicobacter</taxon>
    </lineage>
</organism>
<reference evidence="1 2" key="1">
    <citation type="submission" date="2011-08" db="EMBL/GenBank/DDBJ databases">
        <authorList>
            <person name="Kersulyte D."/>
            <person name="Choudhury A."/>
            <person name="Mukhopadhyay A.K."/>
            <person name="Nair G.B."/>
            <person name="Berg D.E."/>
        </authorList>
    </citation>
    <scope>NUCLEOTIDE SEQUENCE [LARGE SCALE GENOMIC DNA]</scope>
    <source>
        <strain evidence="2">SNT49</strain>
    </source>
</reference>
<protein>
    <submittedName>
        <fullName evidence="1">ATP/GTP-binding protein</fullName>
    </submittedName>
</protein>
<dbReference type="HOGENOM" id="CLU_065979_1_0_7"/>
<evidence type="ECO:0000313" key="2">
    <source>
        <dbReference type="Proteomes" id="UP000008534"/>
    </source>
</evidence>
<accession>G2MFA3</accession>
<dbReference type="EMBL" id="CP002983">
    <property type="protein sequence ID" value="AEN17140.1"/>
    <property type="molecule type" value="Genomic_DNA"/>
</dbReference>
<gene>
    <name evidence="1" type="ORF">HPSNT_04980</name>
</gene>
<dbReference type="PATRIC" id="fig|1055530.4.peg.999"/>
<dbReference type="KEGG" id="hen:HPSNT_04980"/>
<name>G2MFA3_HELPX</name>
<evidence type="ECO:0000313" key="1">
    <source>
        <dbReference type="EMBL" id="AEN17140.1"/>
    </source>
</evidence>
<dbReference type="AlphaFoldDB" id="G2MFA3"/>